<dbReference type="Proteomes" id="UP000228947">
    <property type="component" value="Unassembled WGS sequence"/>
</dbReference>
<proteinExistence type="predicted"/>
<gene>
    <name evidence="1" type="ORF">CUN50_06310</name>
</gene>
<name>A0A2M8PTF8_9CHLR</name>
<comment type="caution">
    <text evidence="1">The sequence shown here is derived from an EMBL/GenBank/DDBJ whole genome shotgun (WGS) entry which is preliminary data.</text>
</comment>
<dbReference type="EMBL" id="PGTL01000126">
    <property type="protein sequence ID" value="PJF40848.1"/>
    <property type="molecule type" value="Genomic_DNA"/>
</dbReference>
<dbReference type="AlphaFoldDB" id="A0A2M8PTF8"/>
<reference evidence="1 2" key="1">
    <citation type="submission" date="2017-11" db="EMBL/GenBank/DDBJ databases">
        <title>Evolution of Phototrophy in the Chloroflexi Phylum Driven by Horizontal Gene Transfer.</title>
        <authorList>
            <person name="Ward L.M."/>
            <person name="Hemp J."/>
            <person name="Shih P.M."/>
            <person name="Mcglynn S.E."/>
            <person name="Fischer W."/>
        </authorList>
    </citation>
    <scope>NUCLEOTIDE SEQUENCE [LARGE SCALE GENOMIC DNA]</scope>
    <source>
        <strain evidence="1">CP1_1M</strain>
    </source>
</reference>
<evidence type="ECO:0000313" key="1">
    <source>
        <dbReference type="EMBL" id="PJF40848.1"/>
    </source>
</evidence>
<sequence>QETRELIERFPSVATPEGLALITQKIEWLSLQQASPEEYQRYHNVQRLIARCLEIGIDRALIELK</sequence>
<evidence type="ECO:0000313" key="2">
    <source>
        <dbReference type="Proteomes" id="UP000228947"/>
    </source>
</evidence>
<feature type="non-terminal residue" evidence="1">
    <location>
        <position position="1"/>
    </location>
</feature>
<organism evidence="1 2">
    <name type="scientific">Candidatus Thermofonsia Clade 1 bacterium</name>
    <dbReference type="NCBI Taxonomy" id="2364210"/>
    <lineage>
        <taxon>Bacteria</taxon>
        <taxon>Bacillati</taxon>
        <taxon>Chloroflexota</taxon>
        <taxon>Candidatus Thermofontia</taxon>
        <taxon>Candidatus Thermofonsia Clade 1</taxon>
    </lineage>
</organism>
<accession>A0A2M8PTF8</accession>
<protein>
    <submittedName>
        <fullName evidence="1">Uncharacterized protein</fullName>
    </submittedName>
</protein>